<dbReference type="Proteomes" id="UP001159428">
    <property type="component" value="Unassembled WGS sequence"/>
</dbReference>
<feature type="region of interest" description="Disordered" evidence="6">
    <location>
        <begin position="452"/>
        <end position="472"/>
    </location>
</feature>
<dbReference type="InterPro" id="IPR001881">
    <property type="entry name" value="EGF-like_Ca-bd_dom"/>
</dbReference>
<dbReference type="SUPFAM" id="SSF57184">
    <property type="entry name" value="Growth factor receptor domain"/>
    <property type="match status" value="1"/>
</dbReference>
<evidence type="ECO:0000256" key="5">
    <source>
        <dbReference type="PROSITE-ProRule" id="PRU00076"/>
    </source>
</evidence>
<feature type="domain" description="EGF-like" evidence="8">
    <location>
        <begin position="145"/>
        <end position="185"/>
    </location>
</feature>
<dbReference type="PROSITE" id="PS50026">
    <property type="entry name" value="EGF_3"/>
    <property type="match status" value="2"/>
</dbReference>
<keyword evidence="2" id="KW-0732">Signal</keyword>
<feature type="non-terminal residue" evidence="9">
    <location>
        <position position="1"/>
    </location>
</feature>
<dbReference type="InterPro" id="IPR000421">
    <property type="entry name" value="FA58C"/>
</dbReference>
<dbReference type="InterPro" id="IPR000152">
    <property type="entry name" value="EGF-type_Asp/Asn_hydroxyl_site"/>
</dbReference>
<feature type="domain" description="EGF-like" evidence="8">
    <location>
        <begin position="104"/>
        <end position="143"/>
    </location>
</feature>
<evidence type="ECO:0000256" key="1">
    <source>
        <dbReference type="ARBA" id="ARBA00022536"/>
    </source>
</evidence>
<dbReference type="Pfam" id="PF23283">
    <property type="entry name" value="D8C_UMOD"/>
    <property type="match status" value="1"/>
</dbReference>
<feature type="disulfide bond" evidence="5">
    <location>
        <begin position="133"/>
        <end position="142"/>
    </location>
</feature>
<dbReference type="PROSITE" id="PS01186">
    <property type="entry name" value="EGF_2"/>
    <property type="match status" value="1"/>
</dbReference>
<gene>
    <name evidence="9" type="ORF">PMEA_00026589</name>
</gene>
<dbReference type="GO" id="GO:0005509">
    <property type="term" value="F:calcium ion binding"/>
    <property type="evidence" value="ECO:0007669"/>
    <property type="project" value="InterPro"/>
</dbReference>
<feature type="domain" description="F5/8 type C" evidence="7">
    <location>
        <begin position="226"/>
        <end position="380"/>
    </location>
</feature>
<dbReference type="PROSITE" id="PS01187">
    <property type="entry name" value="EGF_CA"/>
    <property type="match status" value="1"/>
</dbReference>
<sequence>YLVTIYFNLFILERERAMLFPDYYFFAERRLVNHTIETRKVKNLDDCELFCYLNDNCVSLNFKKDPGINPKNNNSGHICELNNATHLKYDNELTNDASFYYRGSKNSCDRFSLCQNNATCQSGFTIKGYRCLCPPGFDGEHCENDVDECKTYPGLCHVYATCINTRGSYVCTCKPRYAGDGRNCTGIQSHRIKFTSKSHANITELFLELFIRYVGINSLIPTLTACSAPLGMDNQLKLIKDAQISASSEWDGNHAAIQGRLNFLAHQRKKGGWSAKNNNFNQWIQVDLLTKTTVTQMATQGRNAHNQWVKKYRIQYSDDGVNFSFYQIPGQKFPKEFIANQDSDTVVFQQIHPSIKARYVRLLPTIWHKHISMRMELYGLISLSFICCTQLFSSDCRRKFGNALVFLDFAIRIVQKNRTLPLSIRFKTKTNLRLGYSRNPCKNYKILNENDRKSSYSTPTNGPESCDDQLPTESDPAEWYRLMGDAGTKMPTKRVDAYHCGTVWSGWLDGAHPTLEDGEVHRKVCFSDHPTGCKHTIEISVKNCGAYFIYKLFKPPGCNSRYCGTD</sequence>
<dbReference type="FunFam" id="2.10.25.10:FF:000038">
    <property type="entry name" value="Fibrillin 2"/>
    <property type="match status" value="1"/>
</dbReference>
<dbReference type="FunFam" id="2.60.120.260:FF:000016">
    <property type="entry name" value="Contactin-associated protein-like 4 isoform 1"/>
    <property type="match status" value="1"/>
</dbReference>
<dbReference type="SMART" id="SM00179">
    <property type="entry name" value="EGF_CA"/>
    <property type="match status" value="2"/>
</dbReference>
<keyword evidence="1 5" id="KW-0245">EGF-like domain</keyword>
<dbReference type="CDD" id="cd00057">
    <property type="entry name" value="FA58C"/>
    <property type="match status" value="1"/>
</dbReference>
<evidence type="ECO:0000313" key="9">
    <source>
        <dbReference type="EMBL" id="CAH3152190.1"/>
    </source>
</evidence>
<evidence type="ECO:0000256" key="3">
    <source>
        <dbReference type="ARBA" id="ARBA00022737"/>
    </source>
</evidence>
<comment type="caution">
    <text evidence="5">Lacks conserved residue(s) required for the propagation of feature annotation.</text>
</comment>
<evidence type="ECO:0000256" key="2">
    <source>
        <dbReference type="ARBA" id="ARBA00022729"/>
    </source>
</evidence>
<evidence type="ECO:0000256" key="6">
    <source>
        <dbReference type="SAM" id="MobiDB-lite"/>
    </source>
</evidence>
<keyword evidence="4 5" id="KW-1015">Disulfide bond</keyword>
<dbReference type="Gene3D" id="2.10.25.10">
    <property type="entry name" value="Laminin"/>
    <property type="match status" value="2"/>
</dbReference>
<dbReference type="AlphaFoldDB" id="A0AAU9XMF8"/>
<proteinExistence type="predicted"/>
<dbReference type="Pfam" id="PF00008">
    <property type="entry name" value="EGF"/>
    <property type="match status" value="1"/>
</dbReference>
<dbReference type="InterPro" id="IPR008979">
    <property type="entry name" value="Galactose-bd-like_sf"/>
</dbReference>
<dbReference type="SMART" id="SM00231">
    <property type="entry name" value="FA58C"/>
    <property type="match status" value="1"/>
</dbReference>
<dbReference type="SMART" id="SM00181">
    <property type="entry name" value="EGF"/>
    <property type="match status" value="2"/>
</dbReference>
<dbReference type="InterPro" id="IPR024731">
    <property type="entry name" value="NELL2-like_EGF"/>
</dbReference>
<dbReference type="SUPFAM" id="SSF49785">
    <property type="entry name" value="Galactose-binding domain-like"/>
    <property type="match status" value="1"/>
</dbReference>
<evidence type="ECO:0000259" key="8">
    <source>
        <dbReference type="PROSITE" id="PS50026"/>
    </source>
</evidence>
<keyword evidence="3" id="KW-0677">Repeat</keyword>
<evidence type="ECO:0000256" key="4">
    <source>
        <dbReference type="ARBA" id="ARBA00023157"/>
    </source>
</evidence>
<dbReference type="EMBL" id="CALNXJ010000050">
    <property type="protein sequence ID" value="CAH3152190.1"/>
    <property type="molecule type" value="Genomic_DNA"/>
</dbReference>
<accession>A0AAU9XMF8</accession>
<dbReference type="Pfam" id="PF12947">
    <property type="entry name" value="EGF_3"/>
    <property type="match status" value="1"/>
</dbReference>
<dbReference type="PROSITE" id="PS00022">
    <property type="entry name" value="EGF_1"/>
    <property type="match status" value="1"/>
</dbReference>
<feature type="disulfide bond" evidence="5">
    <location>
        <begin position="114"/>
        <end position="131"/>
    </location>
</feature>
<protein>
    <recommendedName>
        <fullName evidence="11">EGF-like repeat and discoidin I-like domain-containing protein 3</fullName>
    </recommendedName>
</protein>
<dbReference type="InterPro" id="IPR009030">
    <property type="entry name" value="Growth_fac_rcpt_cys_sf"/>
</dbReference>
<dbReference type="InterPro" id="IPR057774">
    <property type="entry name" value="D8C_UMOD/GP2/OIT3-like"/>
</dbReference>
<dbReference type="Pfam" id="PF00754">
    <property type="entry name" value="F5_F8_type_C"/>
    <property type="match status" value="1"/>
</dbReference>
<reference evidence="9 10" key="1">
    <citation type="submission" date="2022-05" db="EMBL/GenBank/DDBJ databases">
        <authorList>
            <consortium name="Genoscope - CEA"/>
            <person name="William W."/>
        </authorList>
    </citation>
    <scope>NUCLEOTIDE SEQUENCE [LARGE SCALE GENOMIC DNA]</scope>
</reference>
<organism evidence="9 10">
    <name type="scientific">Pocillopora meandrina</name>
    <dbReference type="NCBI Taxonomy" id="46732"/>
    <lineage>
        <taxon>Eukaryota</taxon>
        <taxon>Metazoa</taxon>
        <taxon>Cnidaria</taxon>
        <taxon>Anthozoa</taxon>
        <taxon>Hexacorallia</taxon>
        <taxon>Scleractinia</taxon>
        <taxon>Astrocoeniina</taxon>
        <taxon>Pocilloporidae</taxon>
        <taxon>Pocillopora</taxon>
    </lineage>
</organism>
<dbReference type="Gene3D" id="2.60.120.260">
    <property type="entry name" value="Galactose-binding domain-like"/>
    <property type="match status" value="1"/>
</dbReference>
<dbReference type="PANTHER" id="PTHR24543">
    <property type="entry name" value="MULTICOPPER OXIDASE-RELATED"/>
    <property type="match status" value="1"/>
</dbReference>
<dbReference type="InterPro" id="IPR018097">
    <property type="entry name" value="EGF_Ca-bd_CS"/>
</dbReference>
<dbReference type="PROSITE" id="PS00010">
    <property type="entry name" value="ASX_HYDROXYL"/>
    <property type="match status" value="1"/>
</dbReference>
<keyword evidence="10" id="KW-1185">Reference proteome</keyword>
<comment type="caution">
    <text evidence="9">The sequence shown here is derived from an EMBL/GenBank/DDBJ whole genome shotgun (WGS) entry which is preliminary data.</text>
</comment>
<dbReference type="PANTHER" id="PTHR24543:SF325">
    <property type="entry name" value="F5_8 TYPE C DOMAIN-CONTAINING PROTEIN"/>
    <property type="match status" value="1"/>
</dbReference>
<name>A0AAU9XMF8_9CNID</name>
<dbReference type="InterPro" id="IPR000742">
    <property type="entry name" value="EGF"/>
</dbReference>
<dbReference type="PROSITE" id="PS50022">
    <property type="entry name" value="FA58C_3"/>
    <property type="match status" value="1"/>
</dbReference>
<evidence type="ECO:0000259" key="7">
    <source>
        <dbReference type="PROSITE" id="PS50022"/>
    </source>
</evidence>
<dbReference type="CDD" id="cd00054">
    <property type="entry name" value="EGF_CA"/>
    <property type="match status" value="2"/>
</dbReference>
<evidence type="ECO:0008006" key="11">
    <source>
        <dbReference type="Google" id="ProtNLM"/>
    </source>
</evidence>
<evidence type="ECO:0000313" key="10">
    <source>
        <dbReference type="Proteomes" id="UP001159428"/>
    </source>
</evidence>